<dbReference type="SUPFAM" id="SSF88723">
    <property type="entry name" value="PIN domain-like"/>
    <property type="match status" value="1"/>
</dbReference>
<dbReference type="Pfam" id="PF00752">
    <property type="entry name" value="XPG_N"/>
    <property type="match status" value="1"/>
</dbReference>
<evidence type="ECO:0000256" key="7">
    <source>
        <dbReference type="ARBA" id="ARBA00022842"/>
    </source>
</evidence>
<dbReference type="PROSITE" id="PS00841">
    <property type="entry name" value="XPG_1"/>
    <property type="match status" value="1"/>
</dbReference>
<dbReference type="Gene3D" id="3.40.50.1010">
    <property type="entry name" value="5'-nuclease"/>
    <property type="match status" value="1"/>
</dbReference>
<dbReference type="PRINTS" id="PR00853">
    <property type="entry name" value="XPGRADSUPER"/>
</dbReference>
<dbReference type="CDD" id="cd09901">
    <property type="entry name" value="H3TH_FEN1-like"/>
    <property type="match status" value="1"/>
</dbReference>
<dbReference type="InterPro" id="IPR008918">
    <property type="entry name" value="HhH2"/>
</dbReference>
<keyword evidence="6" id="KW-0378">Hydrolase</keyword>
<evidence type="ECO:0000256" key="8">
    <source>
        <dbReference type="ARBA" id="ARBA00023204"/>
    </source>
</evidence>
<feature type="compositionally biased region" description="Polar residues" evidence="10">
    <location>
        <begin position="403"/>
        <end position="415"/>
    </location>
</feature>
<evidence type="ECO:0000256" key="10">
    <source>
        <dbReference type="SAM" id="MobiDB-lite"/>
    </source>
</evidence>
<reference evidence="13" key="1">
    <citation type="submission" date="2014-02" db="EMBL/GenBank/DDBJ databases">
        <authorList>
            <person name="Genoscope - CEA"/>
        </authorList>
    </citation>
    <scope>NUCLEOTIDE SEQUENCE</scope>
    <source>
        <strain evidence="13">LS3</strain>
    </source>
</reference>
<feature type="domain" description="XPG N-terminal" evidence="12">
    <location>
        <begin position="1"/>
        <end position="99"/>
    </location>
</feature>
<protein>
    <submittedName>
        <fullName evidence="13">ARAD1C01540p</fullName>
    </submittedName>
</protein>
<evidence type="ECO:0000256" key="6">
    <source>
        <dbReference type="ARBA" id="ARBA00022801"/>
    </source>
</evidence>
<dbReference type="InterPro" id="IPR006085">
    <property type="entry name" value="XPG_DNA_repair_N"/>
</dbReference>
<dbReference type="InterPro" id="IPR006084">
    <property type="entry name" value="XPG/Rad2"/>
</dbReference>
<dbReference type="SMART" id="SM00279">
    <property type="entry name" value="HhH2"/>
    <property type="match status" value="1"/>
</dbReference>
<feature type="compositionally biased region" description="Low complexity" evidence="10">
    <location>
        <begin position="445"/>
        <end position="459"/>
    </location>
</feature>
<name>A0A060SYI7_BLAAD</name>
<keyword evidence="9" id="KW-0539">Nucleus</keyword>
<feature type="domain" description="XPG-I" evidence="11">
    <location>
        <begin position="138"/>
        <end position="208"/>
    </location>
</feature>
<dbReference type="CDD" id="cd09857">
    <property type="entry name" value="PIN_EXO1"/>
    <property type="match status" value="1"/>
</dbReference>
<comment type="cofactor">
    <cofactor evidence="1">
        <name>Mg(2+)</name>
        <dbReference type="ChEBI" id="CHEBI:18420"/>
    </cofactor>
</comment>
<dbReference type="Gene3D" id="1.10.150.20">
    <property type="entry name" value="5' to 3' exonuclease, C-terminal subdomain"/>
    <property type="match status" value="1"/>
</dbReference>
<evidence type="ECO:0000256" key="1">
    <source>
        <dbReference type="ARBA" id="ARBA00001946"/>
    </source>
</evidence>
<dbReference type="GO" id="GO:0046872">
    <property type="term" value="F:metal ion binding"/>
    <property type="evidence" value="ECO:0007669"/>
    <property type="project" value="UniProtKB-KW"/>
</dbReference>
<dbReference type="SUPFAM" id="SSF47807">
    <property type="entry name" value="5' to 3' exonuclease, C-terminal subdomain"/>
    <property type="match status" value="1"/>
</dbReference>
<dbReference type="InterPro" id="IPR036279">
    <property type="entry name" value="5-3_exonuclease_C_sf"/>
</dbReference>
<dbReference type="GO" id="GO:0005634">
    <property type="term" value="C:nucleus"/>
    <property type="evidence" value="ECO:0007669"/>
    <property type="project" value="UniProtKB-SubCell"/>
</dbReference>
<dbReference type="InterPro" id="IPR044752">
    <property type="entry name" value="PIN-like_EXO1"/>
</dbReference>
<dbReference type="InterPro" id="IPR006086">
    <property type="entry name" value="XPG-I_dom"/>
</dbReference>
<dbReference type="PROSITE" id="PS00842">
    <property type="entry name" value="XPG_2"/>
    <property type="match status" value="1"/>
</dbReference>
<dbReference type="InterPro" id="IPR019974">
    <property type="entry name" value="XPG_CS"/>
</dbReference>
<dbReference type="GO" id="GO:0017108">
    <property type="term" value="F:5'-flap endonuclease activity"/>
    <property type="evidence" value="ECO:0007669"/>
    <property type="project" value="TreeGrafter"/>
</dbReference>
<dbReference type="AlphaFoldDB" id="A0A060SYI7"/>
<keyword evidence="7" id="KW-0460">Magnesium</keyword>
<dbReference type="SMART" id="SM00484">
    <property type="entry name" value="XPGI"/>
    <property type="match status" value="1"/>
</dbReference>
<dbReference type="GO" id="GO:0006281">
    <property type="term" value="P:DNA repair"/>
    <property type="evidence" value="ECO:0007669"/>
    <property type="project" value="UniProtKB-KW"/>
</dbReference>
<reference evidence="13" key="2">
    <citation type="submission" date="2014-06" db="EMBL/GenBank/DDBJ databases">
        <title>The complete genome of Blastobotrys (Arxula) adeninivorans LS3 - a yeast of biotechnological interest.</title>
        <authorList>
            <person name="Kunze G."/>
            <person name="Gaillardin C."/>
            <person name="Czernicka M."/>
            <person name="Durrens P."/>
            <person name="Martin T."/>
            <person name="Boer E."/>
            <person name="Gabaldon T."/>
            <person name="Cruz J."/>
            <person name="Talla E."/>
            <person name="Marck C."/>
            <person name="Goffeau A."/>
            <person name="Barbe V."/>
            <person name="Baret P."/>
            <person name="Baronian K."/>
            <person name="Beier S."/>
            <person name="Bleykasten C."/>
            <person name="Bode R."/>
            <person name="Casaregola S."/>
            <person name="Despons L."/>
            <person name="Fairhead C."/>
            <person name="Giersberg M."/>
            <person name="Gierski P."/>
            <person name="Hahnel U."/>
            <person name="Hartmann A."/>
            <person name="Jankowska D."/>
            <person name="Jubin C."/>
            <person name="Jung P."/>
            <person name="Lafontaine I."/>
            <person name="Leh-Louis V."/>
            <person name="Lemaire M."/>
            <person name="Marcet-Houben M."/>
            <person name="Mascher M."/>
            <person name="Morel G."/>
            <person name="Richard G.-F."/>
            <person name="Riechen J."/>
            <person name="Sacerdot C."/>
            <person name="Sarkar A."/>
            <person name="Savel G."/>
            <person name="Schacherer J."/>
            <person name="Sherman D."/>
            <person name="Straub M.-L."/>
            <person name="Stein N."/>
            <person name="Thierry A."/>
            <person name="Trautwein-Schult A."/>
            <person name="Westhof E."/>
            <person name="Worch S."/>
            <person name="Dujon B."/>
            <person name="Souciet J.-L."/>
            <person name="Wincker P."/>
            <person name="Scholz U."/>
            <person name="Neuveglise N."/>
        </authorList>
    </citation>
    <scope>NUCLEOTIDE SEQUENCE</scope>
    <source>
        <strain evidence="13">LS3</strain>
    </source>
</reference>
<dbReference type="PANTHER" id="PTHR11081:SF65">
    <property type="entry name" value="DNA DAMAGE-INDUCIBLE PROTEIN DIN7-RELATED"/>
    <property type="match status" value="1"/>
</dbReference>
<dbReference type="FunFam" id="1.10.150.20:FF:000011">
    <property type="entry name" value="exonuclease 1"/>
    <property type="match status" value="1"/>
</dbReference>
<accession>A0A060SYI7</accession>
<keyword evidence="3" id="KW-0540">Nuclease</keyword>
<feature type="compositionally biased region" description="Low complexity" evidence="10">
    <location>
        <begin position="391"/>
        <end position="402"/>
    </location>
</feature>
<keyword evidence="5" id="KW-0227">DNA damage</keyword>
<gene>
    <name evidence="13" type="ORF">GNLVRS02_ARAD1C01540g</name>
</gene>
<evidence type="ECO:0000256" key="2">
    <source>
        <dbReference type="ARBA" id="ARBA00004123"/>
    </source>
</evidence>
<evidence type="ECO:0000259" key="11">
    <source>
        <dbReference type="SMART" id="SM00484"/>
    </source>
</evidence>
<keyword evidence="4" id="KW-0479">Metal-binding</keyword>
<evidence type="ECO:0000313" key="13">
    <source>
        <dbReference type="EMBL" id="CDP33960.1"/>
    </source>
</evidence>
<dbReference type="InterPro" id="IPR029060">
    <property type="entry name" value="PIN-like_dom_sf"/>
</dbReference>
<feature type="region of interest" description="Disordered" evidence="10">
    <location>
        <begin position="371"/>
        <end position="507"/>
    </location>
</feature>
<dbReference type="GO" id="GO:0003677">
    <property type="term" value="F:DNA binding"/>
    <property type="evidence" value="ECO:0007669"/>
    <property type="project" value="InterPro"/>
</dbReference>
<dbReference type="SMART" id="SM00485">
    <property type="entry name" value="XPGN"/>
    <property type="match status" value="1"/>
</dbReference>
<evidence type="ECO:0000256" key="5">
    <source>
        <dbReference type="ARBA" id="ARBA00022763"/>
    </source>
</evidence>
<dbReference type="EMBL" id="HG937693">
    <property type="protein sequence ID" value="CDP33960.1"/>
    <property type="molecule type" value="Genomic_DNA"/>
</dbReference>
<proteinExistence type="predicted"/>
<dbReference type="Pfam" id="PF00867">
    <property type="entry name" value="XPG_I"/>
    <property type="match status" value="1"/>
</dbReference>
<evidence type="ECO:0000256" key="9">
    <source>
        <dbReference type="ARBA" id="ARBA00023242"/>
    </source>
</evidence>
<dbReference type="GO" id="GO:0008409">
    <property type="term" value="F:5'-3' exonuclease activity"/>
    <property type="evidence" value="ECO:0007669"/>
    <property type="project" value="UniProtKB-ARBA"/>
</dbReference>
<evidence type="ECO:0000259" key="12">
    <source>
        <dbReference type="SMART" id="SM00485"/>
    </source>
</evidence>
<sequence>MGVTGLLRHLKSIEEPRNIAQYHGMTVAVDGYAWLHRGAVACAWELGQGIASTKHIDYVIRRVQMLLNYGVTPYLVFDGDDLPSKAETNRRRKQSRQEAREKALKMLRSGNKRDAYQQFQKCVDITPEMAALVIHKVRALGVPCVVAPYEADAQMVYLEKHGYVQAIVSEDSDLLVFGAQRLLTKMTETGDLIEIRREKLPQCTELNLRNFSDSQFRLMAILSGCDYSDGVPKVGLKTANKLIQQYKTTQAVMAAIGVKYSVPEGFDSVLRRADLTFQHQRVYCVEKRKLIMLNEPSEPITEPNFEWFIGVDVELNICRRICDGKVDPRSKLEFMLDPTLINKCINLVRPPTIKAPAQSFLTPTKPTIARPFASCRAPPTPAGTVQVTPVQRSQRQPLQSRSTNSVPISTAQKRFQSFFDSDSDSDDAPTPSVKKFFNNKPTKPVSKSISSISGNSVIKTASKQQNAPGKENEVLTLSSDSDSSPPRGNWASSRPLMAPERTPIRATTTLSLSLDKFRYNPA</sequence>
<evidence type="ECO:0000256" key="3">
    <source>
        <dbReference type="ARBA" id="ARBA00022722"/>
    </source>
</evidence>
<comment type="subcellular location">
    <subcellularLocation>
        <location evidence="2">Nucleus</location>
    </subcellularLocation>
</comment>
<dbReference type="FunFam" id="3.40.50.1010:FF:000002">
    <property type="entry name" value="Exonuclease 1, putative"/>
    <property type="match status" value="1"/>
</dbReference>
<dbReference type="PhylomeDB" id="A0A060SYI7"/>
<dbReference type="PANTHER" id="PTHR11081">
    <property type="entry name" value="FLAP ENDONUCLEASE FAMILY MEMBER"/>
    <property type="match status" value="1"/>
</dbReference>
<organism evidence="13">
    <name type="scientific">Blastobotrys adeninivorans</name>
    <name type="common">Yeast</name>
    <name type="synonym">Arxula adeninivorans</name>
    <dbReference type="NCBI Taxonomy" id="409370"/>
    <lineage>
        <taxon>Eukaryota</taxon>
        <taxon>Fungi</taxon>
        <taxon>Dikarya</taxon>
        <taxon>Ascomycota</taxon>
        <taxon>Saccharomycotina</taxon>
        <taxon>Dipodascomycetes</taxon>
        <taxon>Dipodascales</taxon>
        <taxon>Trichomonascaceae</taxon>
        <taxon>Blastobotrys</taxon>
    </lineage>
</organism>
<keyword evidence="8" id="KW-0234">DNA repair</keyword>
<evidence type="ECO:0000256" key="4">
    <source>
        <dbReference type="ARBA" id="ARBA00022723"/>
    </source>
</evidence>